<dbReference type="PROSITE" id="PS00908">
    <property type="entry name" value="MR_MLE_1"/>
    <property type="match status" value="1"/>
</dbReference>
<dbReference type="InterPro" id="IPR013341">
    <property type="entry name" value="Mandelate_racemase_N_dom"/>
</dbReference>
<keyword evidence="6" id="KW-1185">Reference proteome</keyword>
<dbReference type="SUPFAM" id="SSF54826">
    <property type="entry name" value="Enolase N-terminal domain-like"/>
    <property type="match status" value="1"/>
</dbReference>
<dbReference type="Proteomes" id="UP000545507">
    <property type="component" value="Unassembled WGS sequence"/>
</dbReference>
<dbReference type="InterPro" id="IPR013342">
    <property type="entry name" value="Mandelate_racemase_C"/>
</dbReference>
<proteinExistence type="predicted"/>
<comment type="caution">
    <text evidence="5">The sequence shown here is derived from an EMBL/GenBank/DDBJ whole genome shotgun (WGS) entry which is preliminary data.</text>
</comment>
<dbReference type="InterPro" id="IPR018110">
    <property type="entry name" value="Mandel_Rmase/mucon_lact_enz_CS"/>
</dbReference>
<dbReference type="InterPro" id="IPR029017">
    <property type="entry name" value="Enolase-like_N"/>
</dbReference>
<dbReference type="InterPro" id="IPR036849">
    <property type="entry name" value="Enolase-like_C_sf"/>
</dbReference>
<evidence type="ECO:0000256" key="2">
    <source>
        <dbReference type="ARBA" id="ARBA00022723"/>
    </source>
</evidence>
<name>A0A7Y8KW60_9BURK</name>
<evidence type="ECO:0000256" key="1">
    <source>
        <dbReference type="ARBA" id="ARBA00001946"/>
    </source>
</evidence>
<gene>
    <name evidence="5" type="ORF">F3K02_02810</name>
</gene>
<evidence type="ECO:0000313" key="5">
    <source>
        <dbReference type="EMBL" id="NWF44187.1"/>
    </source>
</evidence>
<sequence>MAGGAPVPWTTETNRPCRFFCVCAPNPRPPRHLTRRSAGFNVRLRRPAIAPLPPQEVPVETSALLTVRELRVRAVHVPMPLPLRTSSGTIQIAPLALIDLLTEQGVTGHTYLFCYTPLVLKPVVQLLENLSPLIQGDPVAPLALERKLQGMFRLLGLKGVTGMALAGIDMAAWDAQARAQGLPLARLLGADRDRVPAYNSCGLGMIGSHDAPVEAEHLLVHGFEAIKVRLGYVEARTDVEVVWAVRRAIGERVALMADYNQILSVAEAVRRTDALQDEDLHWVEEPTLADDFSGHAQIRSHTRIPVQMGENWWGTHDMAKSLAAGASDLGMPDAMKIGGVSGWLRAAALAEAAGMPVSSHLFPEVSAHLLAATPTAHWLEYVDWANPVLRSPLRIELGQAVVSDRPGTGIEWDEDAVAQYLVN</sequence>
<dbReference type="InterPro" id="IPR046945">
    <property type="entry name" value="RHMD-like"/>
</dbReference>
<evidence type="ECO:0000313" key="6">
    <source>
        <dbReference type="Proteomes" id="UP000545507"/>
    </source>
</evidence>
<dbReference type="PANTHER" id="PTHR13794:SF58">
    <property type="entry name" value="MITOCHONDRIAL ENOLASE SUPERFAMILY MEMBER 1"/>
    <property type="match status" value="1"/>
</dbReference>
<dbReference type="PROSITE" id="PS00909">
    <property type="entry name" value="MR_MLE_2"/>
    <property type="match status" value="1"/>
</dbReference>
<dbReference type="SFLD" id="SFLDS00001">
    <property type="entry name" value="Enolase"/>
    <property type="match status" value="1"/>
</dbReference>
<dbReference type="PANTHER" id="PTHR13794">
    <property type="entry name" value="ENOLASE SUPERFAMILY, MANDELATE RACEMASE"/>
    <property type="match status" value="1"/>
</dbReference>
<dbReference type="InterPro" id="IPR029065">
    <property type="entry name" value="Enolase_C-like"/>
</dbReference>
<dbReference type="Gene3D" id="3.30.390.10">
    <property type="entry name" value="Enolase-like, N-terminal domain"/>
    <property type="match status" value="1"/>
</dbReference>
<feature type="domain" description="Mandelate racemase/muconate lactonizing enzyme C-terminal" evidence="4">
    <location>
        <begin position="209"/>
        <end position="305"/>
    </location>
</feature>
<dbReference type="SFLD" id="SFLDG00179">
    <property type="entry name" value="mandelate_racemase"/>
    <property type="match status" value="1"/>
</dbReference>
<keyword evidence="3" id="KW-0460">Magnesium</keyword>
<reference evidence="5 6" key="1">
    <citation type="submission" date="2019-09" db="EMBL/GenBank/DDBJ databases">
        <title>Hydrogenophaga aromatica sp. nov., isolated from a para-xylene-degrading enrichment culture.</title>
        <authorList>
            <person name="Tancsics A."/>
            <person name="Banerjee S."/>
        </authorList>
    </citation>
    <scope>NUCLEOTIDE SEQUENCE [LARGE SCALE GENOMIC DNA]</scope>
    <source>
        <strain evidence="5 6">D2P1</strain>
    </source>
</reference>
<protein>
    <submittedName>
        <fullName evidence="5">Mandelate racemase</fullName>
    </submittedName>
</protein>
<dbReference type="EMBL" id="VYGV01000003">
    <property type="protein sequence ID" value="NWF44187.1"/>
    <property type="molecule type" value="Genomic_DNA"/>
</dbReference>
<keyword evidence="2" id="KW-0479">Metal-binding</keyword>
<dbReference type="Pfam" id="PF13378">
    <property type="entry name" value="MR_MLE_C"/>
    <property type="match status" value="1"/>
</dbReference>
<dbReference type="GO" id="GO:0016052">
    <property type="term" value="P:carbohydrate catabolic process"/>
    <property type="evidence" value="ECO:0007669"/>
    <property type="project" value="TreeGrafter"/>
</dbReference>
<dbReference type="GO" id="GO:0000287">
    <property type="term" value="F:magnesium ion binding"/>
    <property type="evidence" value="ECO:0007669"/>
    <property type="project" value="TreeGrafter"/>
</dbReference>
<organism evidence="5 6">
    <name type="scientific">Hydrogenophaga aromaticivorans</name>
    <dbReference type="NCBI Taxonomy" id="2610898"/>
    <lineage>
        <taxon>Bacteria</taxon>
        <taxon>Pseudomonadati</taxon>
        <taxon>Pseudomonadota</taxon>
        <taxon>Betaproteobacteria</taxon>
        <taxon>Burkholderiales</taxon>
        <taxon>Comamonadaceae</taxon>
        <taxon>Hydrogenophaga</taxon>
    </lineage>
</organism>
<dbReference type="Pfam" id="PF02746">
    <property type="entry name" value="MR_MLE_N"/>
    <property type="match status" value="1"/>
</dbReference>
<evidence type="ECO:0000256" key="3">
    <source>
        <dbReference type="ARBA" id="ARBA00022842"/>
    </source>
</evidence>
<comment type="cofactor">
    <cofactor evidence="1">
        <name>Mg(2+)</name>
        <dbReference type="ChEBI" id="CHEBI:18420"/>
    </cofactor>
</comment>
<accession>A0A7Y8KW60</accession>
<dbReference type="Gene3D" id="3.20.20.120">
    <property type="entry name" value="Enolase-like C-terminal domain"/>
    <property type="match status" value="1"/>
</dbReference>
<dbReference type="SUPFAM" id="SSF51604">
    <property type="entry name" value="Enolase C-terminal domain-like"/>
    <property type="match status" value="1"/>
</dbReference>
<dbReference type="SMART" id="SM00922">
    <property type="entry name" value="MR_MLE"/>
    <property type="match status" value="1"/>
</dbReference>
<evidence type="ECO:0000259" key="4">
    <source>
        <dbReference type="SMART" id="SM00922"/>
    </source>
</evidence>
<dbReference type="GO" id="GO:0016836">
    <property type="term" value="F:hydro-lyase activity"/>
    <property type="evidence" value="ECO:0007669"/>
    <property type="project" value="TreeGrafter"/>
</dbReference>
<dbReference type="GO" id="GO:0009063">
    <property type="term" value="P:amino acid catabolic process"/>
    <property type="evidence" value="ECO:0007669"/>
    <property type="project" value="InterPro"/>
</dbReference>
<dbReference type="AlphaFoldDB" id="A0A7Y8KW60"/>